<sequence length="303" mass="31680">MAPADDFAPAGSQGTGTNKRPRPSTGAPSGSQTGTPAAQGADYTASGPRTKRKKPDNGIGGANEVAPSRAAGRGRGKAAAQGDDRDKDDEGEVGDGEIVTKIDFKTLPPETLYRYLEQHELLPKWPISPWSEEPVTQPHMLYAPVLRQAPASPPPTAPTPAGETDRSTSLAPGLDPNRASEDPQSALGDGGAGSILGLGPEDESAPAPTTRSKTAPGRKAPTPPPVIPGPEYRTRVMTLSDVIAARDVLAEKANVHWAKGLGGGQNKESETIVNFLYKNKVGAGRLLRVYNPAYPAYGHHHTA</sequence>
<keyword evidence="3" id="KW-1185">Reference proteome</keyword>
<feature type="region of interest" description="Disordered" evidence="1">
    <location>
        <begin position="1"/>
        <end position="98"/>
    </location>
</feature>
<protein>
    <submittedName>
        <fullName evidence="2">Uncharacterized protein</fullName>
    </submittedName>
</protein>
<feature type="region of interest" description="Disordered" evidence="1">
    <location>
        <begin position="148"/>
        <end position="231"/>
    </location>
</feature>
<evidence type="ECO:0000313" key="3">
    <source>
        <dbReference type="Proteomes" id="UP001164286"/>
    </source>
</evidence>
<comment type="caution">
    <text evidence="2">The sequence shown here is derived from an EMBL/GenBank/DDBJ whole genome shotgun (WGS) entry which is preliminary data.</text>
</comment>
<accession>A0AA38HAR8</accession>
<name>A0AA38HAR8_9TREE</name>
<gene>
    <name evidence="2" type="ORF">MKK02DRAFT_43402</name>
</gene>
<dbReference type="Proteomes" id="UP001164286">
    <property type="component" value="Unassembled WGS sequence"/>
</dbReference>
<dbReference type="GeneID" id="77731607"/>
<feature type="compositionally biased region" description="Acidic residues" evidence="1">
    <location>
        <begin position="86"/>
        <end position="95"/>
    </location>
</feature>
<dbReference type="AlphaFoldDB" id="A0AA38HAR8"/>
<reference evidence="2" key="1">
    <citation type="journal article" date="2022" name="G3 (Bethesda)">
        <title>High quality genome of the basidiomycete yeast Dioszegia hungarica PDD-24b-2 isolated from cloud water.</title>
        <authorList>
            <person name="Jarrige D."/>
            <person name="Haridas S."/>
            <person name="Bleykasten-Grosshans C."/>
            <person name="Joly M."/>
            <person name="Nadalig T."/>
            <person name="Sancelme M."/>
            <person name="Vuilleumier S."/>
            <person name="Grigoriev I.V."/>
            <person name="Amato P."/>
            <person name="Bringel F."/>
        </authorList>
    </citation>
    <scope>NUCLEOTIDE SEQUENCE</scope>
    <source>
        <strain evidence="2">PDD-24b-2</strain>
    </source>
</reference>
<feature type="compositionally biased region" description="Polar residues" evidence="1">
    <location>
        <begin position="26"/>
        <end position="36"/>
    </location>
</feature>
<evidence type="ECO:0000313" key="2">
    <source>
        <dbReference type="EMBL" id="KAI9637478.1"/>
    </source>
</evidence>
<dbReference type="EMBL" id="JAKWFO010000004">
    <property type="protein sequence ID" value="KAI9637478.1"/>
    <property type="molecule type" value="Genomic_DNA"/>
</dbReference>
<dbReference type="RefSeq" id="XP_052947255.1">
    <property type="nucleotide sequence ID" value="XM_053092402.1"/>
</dbReference>
<proteinExistence type="predicted"/>
<evidence type="ECO:0000256" key="1">
    <source>
        <dbReference type="SAM" id="MobiDB-lite"/>
    </source>
</evidence>
<organism evidence="2 3">
    <name type="scientific">Dioszegia hungarica</name>
    <dbReference type="NCBI Taxonomy" id="4972"/>
    <lineage>
        <taxon>Eukaryota</taxon>
        <taxon>Fungi</taxon>
        <taxon>Dikarya</taxon>
        <taxon>Basidiomycota</taxon>
        <taxon>Agaricomycotina</taxon>
        <taxon>Tremellomycetes</taxon>
        <taxon>Tremellales</taxon>
        <taxon>Bulleribasidiaceae</taxon>
        <taxon>Dioszegia</taxon>
    </lineage>
</organism>